<dbReference type="PANTHER" id="PTHR37391">
    <property type="entry name" value="E3 UBIQUITIN-PROTEIN LIGASE"/>
    <property type="match status" value="1"/>
</dbReference>
<reference evidence="1" key="1">
    <citation type="submission" date="2021-01" db="EMBL/GenBank/DDBJ databases">
        <authorList>
            <person name="Corre E."/>
            <person name="Pelletier E."/>
            <person name="Niang G."/>
            <person name="Scheremetjew M."/>
            <person name="Finn R."/>
            <person name="Kale V."/>
            <person name="Holt S."/>
            <person name="Cochrane G."/>
            <person name="Meng A."/>
            <person name="Brown T."/>
            <person name="Cohen L."/>
        </authorList>
    </citation>
    <scope>NUCLEOTIDE SEQUENCE</scope>
    <source>
        <strain evidence="1">CCMP1452</strain>
    </source>
</reference>
<gene>
    <name evidence="1" type="ORF">EANT1437_LOCUS992</name>
</gene>
<evidence type="ECO:0000313" key="1">
    <source>
        <dbReference type="EMBL" id="CAD9657191.1"/>
    </source>
</evidence>
<dbReference type="PANTHER" id="PTHR37391:SF2">
    <property type="entry name" value="E3 UBIQUITIN-PROTEIN LIGASE"/>
    <property type="match status" value="1"/>
</dbReference>
<proteinExistence type="predicted"/>
<protein>
    <recommendedName>
        <fullName evidence="2">KIF-binding protein</fullName>
    </recommendedName>
</protein>
<sequence length="222" mass="25889">MEPVDAANILMATIADYLDQFVDTNGWRDHHQIEDGGKQLYPGNGRPAIGFYWFSAVCKGIKDHLEVVPTIFNNCEDVLSIEDEKEARDAYWKVTTEEEELAEEEQIDLLNQVVSLNSFVAEPHTMLLQIYYRQEKYFEAAIEARSALKKFYTLASNWDKRRSYGHWVGFGRVLLLRANRMMEKEECSFPCVDPNNLLYVNYNDLNLTSLRKVVEEMKERED</sequence>
<dbReference type="AlphaFoldDB" id="A0A7S2VYX7"/>
<dbReference type="EMBL" id="HBHI01002009">
    <property type="protein sequence ID" value="CAD9657191.1"/>
    <property type="molecule type" value="Transcribed_RNA"/>
</dbReference>
<name>A0A7S2VYX7_9STRA</name>
<accession>A0A7S2VYX7</accession>
<organism evidence="1">
    <name type="scientific">Eucampia antarctica</name>
    <dbReference type="NCBI Taxonomy" id="49252"/>
    <lineage>
        <taxon>Eukaryota</taxon>
        <taxon>Sar</taxon>
        <taxon>Stramenopiles</taxon>
        <taxon>Ochrophyta</taxon>
        <taxon>Bacillariophyta</taxon>
        <taxon>Mediophyceae</taxon>
        <taxon>Biddulphiophycidae</taxon>
        <taxon>Hemiaulales</taxon>
        <taxon>Hemiaulaceae</taxon>
        <taxon>Eucampia</taxon>
    </lineage>
</organism>
<evidence type="ECO:0008006" key="2">
    <source>
        <dbReference type="Google" id="ProtNLM"/>
    </source>
</evidence>